<dbReference type="OrthoDB" id="10012356at2759"/>
<comment type="caution">
    <text evidence="2">The sequence shown here is derived from an EMBL/GenBank/DDBJ whole genome shotgun (WGS) entry which is preliminary data.</text>
</comment>
<dbReference type="EMBL" id="SUNJ01009043">
    <property type="protein sequence ID" value="TPP60723.1"/>
    <property type="molecule type" value="Genomic_DNA"/>
</dbReference>
<accession>A0A504YHT4</accession>
<dbReference type="Pfam" id="PF10484">
    <property type="entry name" value="MRP-S23"/>
    <property type="match status" value="1"/>
</dbReference>
<keyword evidence="3" id="KW-1185">Reference proteome</keyword>
<gene>
    <name evidence="2" type="ORF">FGIG_00803</name>
</gene>
<dbReference type="GO" id="GO:0003735">
    <property type="term" value="F:structural constituent of ribosome"/>
    <property type="evidence" value="ECO:0007669"/>
    <property type="project" value="InterPro"/>
</dbReference>
<dbReference type="STRING" id="46835.A0A504YHT4"/>
<evidence type="ECO:0000313" key="3">
    <source>
        <dbReference type="Proteomes" id="UP000316759"/>
    </source>
</evidence>
<dbReference type="GO" id="GO:0005840">
    <property type="term" value="C:ribosome"/>
    <property type="evidence" value="ECO:0007669"/>
    <property type="project" value="InterPro"/>
</dbReference>
<dbReference type="InterPro" id="IPR019520">
    <property type="entry name" value="Ribosomal_mS23_met"/>
</dbReference>
<sequence length="115" mass="13648">MQNGVIPYEQRPVWYDVYKAFPPKVEPVHSRPLPEKVIRPILYPEDEERAEAFRRYKRLSLINAFKLEDDRSSLSRLLKQYKKVKAAHPDLKIDELFTLAERELQKEGIILTPNE</sequence>
<feature type="domain" description="Small ribosomal subunit protein mS23 conserved" evidence="1">
    <location>
        <begin position="1"/>
        <end position="108"/>
    </location>
</feature>
<reference evidence="2 3" key="1">
    <citation type="submission" date="2019-04" db="EMBL/GenBank/DDBJ databases">
        <title>Annotation for the trematode Fasciola gigantica.</title>
        <authorList>
            <person name="Choi Y.-J."/>
        </authorList>
    </citation>
    <scope>NUCLEOTIDE SEQUENCE [LARGE SCALE GENOMIC DNA]</scope>
    <source>
        <strain evidence="2">Uganda_cow_1</strain>
    </source>
</reference>
<name>A0A504YHT4_FASGI</name>
<dbReference type="PANTHER" id="PTHR15925:SF2">
    <property type="entry name" value="SMALL RIBOSOMAL SUBUNIT PROTEIN MS23"/>
    <property type="match status" value="1"/>
</dbReference>
<dbReference type="Proteomes" id="UP000316759">
    <property type="component" value="Unassembled WGS sequence"/>
</dbReference>
<evidence type="ECO:0000313" key="2">
    <source>
        <dbReference type="EMBL" id="TPP60723.1"/>
    </source>
</evidence>
<organism evidence="2 3">
    <name type="scientific">Fasciola gigantica</name>
    <name type="common">Giant liver fluke</name>
    <dbReference type="NCBI Taxonomy" id="46835"/>
    <lineage>
        <taxon>Eukaryota</taxon>
        <taxon>Metazoa</taxon>
        <taxon>Spiralia</taxon>
        <taxon>Lophotrochozoa</taxon>
        <taxon>Platyhelminthes</taxon>
        <taxon>Trematoda</taxon>
        <taxon>Digenea</taxon>
        <taxon>Plagiorchiida</taxon>
        <taxon>Echinostomata</taxon>
        <taxon>Echinostomatoidea</taxon>
        <taxon>Fasciolidae</taxon>
        <taxon>Fasciola</taxon>
    </lineage>
</organism>
<dbReference type="GO" id="GO:0006412">
    <property type="term" value="P:translation"/>
    <property type="evidence" value="ECO:0007669"/>
    <property type="project" value="InterPro"/>
</dbReference>
<dbReference type="AlphaFoldDB" id="A0A504YHT4"/>
<proteinExistence type="predicted"/>
<protein>
    <recommendedName>
        <fullName evidence="1">Small ribosomal subunit protein mS23 conserved domain-containing protein</fullName>
    </recommendedName>
</protein>
<dbReference type="PANTHER" id="PTHR15925">
    <property type="entry name" value="MITOCHONDRIAL RIBOSOMAL PROTEIN S23"/>
    <property type="match status" value="1"/>
</dbReference>
<dbReference type="InterPro" id="IPR023611">
    <property type="entry name" value="mS23_dom_met"/>
</dbReference>
<dbReference type="GO" id="GO:0005739">
    <property type="term" value="C:mitochondrion"/>
    <property type="evidence" value="ECO:0007669"/>
    <property type="project" value="InterPro"/>
</dbReference>
<evidence type="ECO:0000259" key="1">
    <source>
        <dbReference type="Pfam" id="PF10484"/>
    </source>
</evidence>